<dbReference type="Gene3D" id="3.30.1220.10">
    <property type="entry name" value="CobW-like, C-terminal domain"/>
    <property type="match status" value="1"/>
</dbReference>
<reference evidence="12" key="1">
    <citation type="journal article" date="2011" name="Genome Biol.">
        <title>Comparative and functional genomics provide insights into the pathogenicity of dermatophytic fungi.</title>
        <authorList>
            <person name="Burmester A."/>
            <person name="Shelest E."/>
            <person name="Gloeckner G."/>
            <person name="Heddergott C."/>
            <person name="Schindler S."/>
            <person name="Staib P."/>
            <person name="Heidel A."/>
            <person name="Felder M."/>
            <person name="Petzold A."/>
            <person name="Szafranski K."/>
            <person name="Feuermann M."/>
            <person name="Pedruzzi I."/>
            <person name="Priebe S."/>
            <person name="Groth M."/>
            <person name="Winkler R."/>
            <person name="Li W."/>
            <person name="Kniemeyer O."/>
            <person name="Schroeckh V."/>
            <person name="Hertweck C."/>
            <person name="Hube B."/>
            <person name="White T.C."/>
            <person name="Platzer M."/>
            <person name="Guthke R."/>
            <person name="Heitman J."/>
            <person name="Woestemeyer J."/>
            <person name="Zipfel P.F."/>
            <person name="Monod M."/>
            <person name="Brakhage A.A."/>
        </authorList>
    </citation>
    <scope>NUCLEOTIDE SEQUENCE [LARGE SCALE GENOMIC DNA]</scope>
    <source>
        <strain evidence="12">ATCC MYA-4681 / CBS 112371</strain>
    </source>
</reference>
<dbReference type="HOGENOM" id="CLU_017452_0_1_1"/>
<evidence type="ECO:0000313" key="11">
    <source>
        <dbReference type="EMBL" id="EFE35321.1"/>
    </source>
</evidence>
<keyword evidence="4" id="KW-0342">GTP-binding</keyword>
<sequence length="406" mass="44868">MSAISDDDDSPPQLVDVTAPEQPEEQPKTPTDQSLPRVPITIVTGTLAATLVRYDFNALTRYLFLPGYLGAGKTTLLNYILNERHGKKIAVILNAVDIEKSMTVNQEGQQVEEWLELANGCICCSVRDAGVLAIESLMNRRGTFDYILLETTGLADPGNIAPLFWVDDGLGSSIYLDGIVTLVDAKNINKLLDEPSCEEEKQGIHEGSILTTAHLQISHADVIILNKTDLVSSDELVKVKDRITSINGLATIHVTDHSKIPSIEGTVLELHSYDKLTTVDFSTKGQSRLDARISTLAFTISDITEDKVAHIDEWLQAVLWNQEFPKHKHSPGETITDFEIHRLKGILYLTNGKTRIIQGVREVFEITDAEDSQPTSKPESKIVLIGRGLGLDSSAWQRSLLSYLER</sequence>
<dbReference type="Gene3D" id="3.40.50.300">
    <property type="entry name" value="P-loop containing nucleotide triphosphate hydrolases"/>
    <property type="match status" value="1"/>
</dbReference>
<dbReference type="PANTHER" id="PTHR13748">
    <property type="entry name" value="COBW-RELATED"/>
    <property type="match status" value="1"/>
</dbReference>
<dbReference type="RefSeq" id="XP_003015966.1">
    <property type="nucleotide sequence ID" value="XM_003015920.1"/>
</dbReference>
<dbReference type="AlphaFoldDB" id="D4APW0"/>
<evidence type="ECO:0000256" key="3">
    <source>
        <dbReference type="ARBA" id="ARBA00022833"/>
    </source>
</evidence>
<keyword evidence="1" id="KW-0547">Nucleotide-binding</keyword>
<keyword evidence="3" id="KW-0862">Zinc</keyword>
<evidence type="ECO:0000256" key="8">
    <source>
        <dbReference type="SAM" id="MobiDB-lite"/>
    </source>
</evidence>
<comment type="caution">
    <text evidence="11">The sequence shown here is derived from an EMBL/GenBank/DDBJ whole genome shotgun (WGS) entry which is preliminary data.</text>
</comment>
<dbReference type="GO" id="GO:0005737">
    <property type="term" value="C:cytoplasm"/>
    <property type="evidence" value="ECO:0007669"/>
    <property type="project" value="TreeGrafter"/>
</dbReference>
<dbReference type="GO" id="GO:0016787">
    <property type="term" value="F:hydrolase activity"/>
    <property type="evidence" value="ECO:0007669"/>
    <property type="project" value="UniProtKB-KW"/>
</dbReference>
<dbReference type="InterPro" id="IPR027417">
    <property type="entry name" value="P-loop_NTPase"/>
</dbReference>
<evidence type="ECO:0000259" key="9">
    <source>
        <dbReference type="Pfam" id="PF02492"/>
    </source>
</evidence>
<gene>
    <name evidence="11" type="ORF">ARB_06278</name>
</gene>
<dbReference type="Pfam" id="PF07683">
    <property type="entry name" value="CobW_C"/>
    <property type="match status" value="1"/>
</dbReference>
<keyword evidence="12" id="KW-1185">Reference proteome</keyword>
<feature type="compositionally biased region" description="Acidic residues" evidence="8">
    <location>
        <begin position="1"/>
        <end position="10"/>
    </location>
</feature>
<keyword evidence="5" id="KW-0143">Chaperone</keyword>
<evidence type="ECO:0000256" key="2">
    <source>
        <dbReference type="ARBA" id="ARBA00022801"/>
    </source>
</evidence>
<evidence type="ECO:0008006" key="13">
    <source>
        <dbReference type="Google" id="ProtNLM"/>
    </source>
</evidence>
<dbReference type="InterPro" id="IPR051316">
    <property type="entry name" value="Zinc-reg_GTPase_activator"/>
</dbReference>
<feature type="region of interest" description="Disordered" evidence="8">
    <location>
        <begin position="1"/>
        <end position="35"/>
    </location>
</feature>
<evidence type="ECO:0000256" key="6">
    <source>
        <dbReference type="ARBA" id="ARBA00034320"/>
    </source>
</evidence>
<proteinExistence type="inferred from homology"/>
<name>D4APW0_ARTBC</name>
<dbReference type="Pfam" id="PF02492">
    <property type="entry name" value="cobW"/>
    <property type="match status" value="1"/>
</dbReference>
<dbReference type="InterPro" id="IPR011629">
    <property type="entry name" value="CobW-like_C"/>
</dbReference>
<evidence type="ECO:0000256" key="4">
    <source>
        <dbReference type="ARBA" id="ARBA00023134"/>
    </source>
</evidence>
<dbReference type="SUPFAM" id="SSF90002">
    <property type="entry name" value="Hypothetical protein YjiA, C-terminal domain"/>
    <property type="match status" value="1"/>
</dbReference>
<evidence type="ECO:0000259" key="10">
    <source>
        <dbReference type="Pfam" id="PF07683"/>
    </source>
</evidence>
<feature type="domain" description="CobW/HypB/UreG nucleotide-binding" evidence="9">
    <location>
        <begin position="65"/>
        <end position="252"/>
    </location>
</feature>
<dbReference type="STRING" id="663331.D4APW0"/>
<evidence type="ECO:0000256" key="7">
    <source>
        <dbReference type="ARBA" id="ARBA00049117"/>
    </source>
</evidence>
<dbReference type="EMBL" id="ABSU01000004">
    <property type="protein sequence ID" value="EFE35321.1"/>
    <property type="molecule type" value="Genomic_DNA"/>
</dbReference>
<evidence type="ECO:0000313" key="12">
    <source>
        <dbReference type="Proteomes" id="UP000008866"/>
    </source>
</evidence>
<dbReference type="eggNOG" id="KOG2743">
    <property type="taxonomic scope" value="Eukaryota"/>
</dbReference>
<feature type="domain" description="CobW C-terminal" evidence="10">
    <location>
        <begin position="338"/>
        <end position="401"/>
    </location>
</feature>
<dbReference type="SUPFAM" id="SSF52540">
    <property type="entry name" value="P-loop containing nucleoside triphosphate hydrolases"/>
    <property type="match status" value="1"/>
</dbReference>
<comment type="similarity">
    <text evidence="6">Belongs to the SIMIBI class G3E GTPase family. ZNG1 subfamily.</text>
</comment>
<dbReference type="OMA" id="GHSHMDP"/>
<dbReference type="PANTHER" id="PTHR13748:SF31">
    <property type="entry name" value="ZINC-REGULATED GTPASE METALLOPROTEIN ACTIVATOR 1A-RELATED"/>
    <property type="match status" value="1"/>
</dbReference>
<dbReference type="CDD" id="cd03112">
    <property type="entry name" value="CobW-like"/>
    <property type="match status" value="1"/>
</dbReference>
<keyword evidence="2" id="KW-0378">Hydrolase</keyword>
<dbReference type="InterPro" id="IPR036627">
    <property type="entry name" value="CobW-likC_sf"/>
</dbReference>
<dbReference type="Proteomes" id="UP000008866">
    <property type="component" value="Unassembled WGS sequence"/>
</dbReference>
<dbReference type="GeneID" id="9523793"/>
<accession>D4APW0</accession>
<evidence type="ECO:0000256" key="1">
    <source>
        <dbReference type="ARBA" id="ARBA00022741"/>
    </source>
</evidence>
<comment type="catalytic activity">
    <reaction evidence="7">
        <text>GTP + H2O = GDP + phosphate + H(+)</text>
        <dbReference type="Rhea" id="RHEA:19669"/>
        <dbReference type="ChEBI" id="CHEBI:15377"/>
        <dbReference type="ChEBI" id="CHEBI:15378"/>
        <dbReference type="ChEBI" id="CHEBI:37565"/>
        <dbReference type="ChEBI" id="CHEBI:43474"/>
        <dbReference type="ChEBI" id="CHEBI:58189"/>
    </reaction>
    <physiologicalReaction direction="left-to-right" evidence="7">
        <dbReference type="Rhea" id="RHEA:19670"/>
    </physiologicalReaction>
</comment>
<dbReference type="InterPro" id="IPR003495">
    <property type="entry name" value="CobW/HypB/UreG_nucleotide-bd"/>
</dbReference>
<dbReference type="GO" id="GO:0005525">
    <property type="term" value="F:GTP binding"/>
    <property type="evidence" value="ECO:0007669"/>
    <property type="project" value="UniProtKB-KW"/>
</dbReference>
<organism evidence="11 12">
    <name type="scientific">Arthroderma benhamiae (strain ATCC MYA-4681 / CBS 112371)</name>
    <name type="common">Trichophyton mentagrophytes</name>
    <dbReference type="NCBI Taxonomy" id="663331"/>
    <lineage>
        <taxon>Eukaryota</taxon>
        <taxon>Fungi</taxon>
        <taxon>Dikarya</taxon>
        <taxon>Ascomycota</taxon>
        <taxon>Pezizomycotina</taxon>
        <taxon>Eurotiomycetes</taxon>
        <taxon>Eurotiomycetidae</taxon>
        <taxon>Onygenales</taxon>
        <taxon>Arthrodermataceae</taxon>
        <taxon>Trichophyton</taxon>
    </lineage>
</organism>
<dbReference type="KEGG" id="abe:ARB_06278"/>
<evidence type="ECO:0000256" key="5">
    <source>
        <dbReference type="ARBA" id="ARBA00023186"/>
    </source>
</evidence>
<protein>
    <recommendedName>
        <fullName evidence="13">CobW/HypB/UreG nucleotide-binding domain-containing protein</fullName>
    </recommendedName>
</protein>